<evidence type="ECO:0000313" key="2">
    <source>
        <dbReference type="EMBL" id="TYR37421.1"/>
    </source>
</evidence>
<dbReference type="GO" id="GO:0003677">
    <property type="term" value="F:DNA binding"/>
    <property type="evidence" value="ECO:0007669"/>
    <property type="project" value="InterPro"/>
</dbReference>
<comment type="caution">
    <text evidence="2">The sequence shown here is derived from an EMBL/GenBank/DDBJ whole genome shotgun (WGS) entry which is preliminary data.</text>
</comment>
<dbReference type="EMBL" id="VTAV01000002">
    <property type="protein sequence ID" value="TYR37421.1"/>
    <property type="molecule type" value="Genomic_DNA"/>
</dbReference>
<name>A0A5D4H8G2_9SPHI</name>
<accession>A0A5D4H8G2</accession>
<dbReference type="RefSeq" id="WP_148918162.1">
    <property type="nucleotide sequence ID" value="NZ_VTAV01000002.1"/>
</dbReference>
<dbReference type="Proteomes" id="UP000322362">
    <property type="component" value="Unassembled WGS sequence"/>
</dbReference>
<sequence>MGIERLFIKEIETGYTVCLDNCKNGKRLKVICGKSIFLLEPIHIAVAYIVNGWVVIKDTSNKELLTVYTLNELEIILNKDCFFRINRQLIAARSSCISYTPIGFGKLEVGLKVNVPVKTVVSQTKAKTFRKWVSY</sequence>
<feature type="domain" description="HTH LytTR-type" evidence="1">
    <location>
        <begin position="34"/>
        <end position="134"/>
    </location>
</feature>
<reference evidence="2 3" key="1">
    <citation type="submission" date="2019-08" db="EMBL/GenBank/DDBJ databases">
        <title>Phlebobacter frassis gen. nov. sp. nov., a new member of family Sphingobacteriaceae isolated from sand fly rearing media.</title>
        <authorList>
            <person name="Kakumanu M.L."/>
            <person name="Marayati B.F."/>
            <person name="Wada-Katsumata A."/>
            <person name="Wasserberg G."/>
            <person name="Schal C."/>
            <person name="Apperson C.S."/>
            <person name="Ponnusamy L."/>
        </authorList>
    </citation>
    <scope>NUCLEOTIDE SEQUENCE [LARGE SCALE GENOMIC DNA]</scope>
    <source>
        <strain evidence="2 3">SSI9</strain>
    </source>
</reference>
<evidence type="ECO:0000313" key="3">
    <source>
        <dbReference type="Proteomes" id="UP000322362"/>
    </source>
</evidence>
<organism evidence="2 3">
    <name type="scientific">Sphingobacterium phlebotomi</name>
    <dbReference type="NCBI Taxonomy" id="2605433"/>
    <lineage>
        <taxon>Bacteria</taxon>
        <taxon>Pseudomonadati</taxon>
        <taxon>Bacteroidota</taxon>
        <taxon>Sphingobacteriia</taxon>
        <taxon>Sphingobacteriales</taxon>
        <taxon>Sphingobacteriaceae</taxon>
        <taxon>Sphingobacterium</taxon>
    </lineage>
</organism>
<dbReference type="Pfam" id="PF04397">
    <property type="entry name" value="LytTR"/>
    <property type="match status" value="1"/>
</dbReference>
<evidence type="ECO:0000259" key="1">
    <source>
        <dbReference type="SMART" id="SM00850"/>
    </source>
</evidence>
<protein>
    <submittedName>
        <fullName evidence="2">LytTR family transcriptional regulator</fullName>
    </submittedName>
</protein>
<dbReference type="AlphaFoldDB" id="A0A5D4H8G2"/>
<dbReference type="SMART" id="SM00850">
    <property type="entry name" value="LytTR"/>
    <property type="match status" value="1"/>
</dbReference>
<proteinExistence type="predicted"/>
<gene>
    <name evidence="2" type="ORF">FXV77_05300</name>
</gene>
<keyword evidence="3" id="KW-1185">Reference proteome</keyword>
<dbReference type="InterPro" id="IPR007492">
    <property type="entry name" value="LytTR_DNA-bd_dom"/>
</dbReference>